<dbReference type="PANTHER" id="PTHR12011">
    <property type="entry name" value="ADHESION G-PROTEIN COUPLED RECEPTOR"/>
    <property type="match status" value="1"/>
</dbReference>
<dbReference type="GO" id="GO:0007189">
    <property type="term" value="P:adenylate cyclase-activating G protein-coupled receptor signaling pathway"/>
    <property type="evidence" value="ECO:0007669"/>
    <property type="project" value="TreeGrafter"/>
</dbReference>
<accession>A0A2Y9QZR1</accession>
<evidence type="ECO:0000256" key="1">
    <source>
        <dbReference type="ARBA" id="ARBA00004141"/>
    </source>
</evidence>
<evidence type="ECO:0000256" key="2">
    <source>
        <dbReference type="ARBA" id="ARBA00022692"/>
    </source>
</evidence>
<proteinExistence type="predicted"/>
<feature type="transmembrane region" description="Helical" evidence="6">
    <location>
        <begin position="127"/>
        <end position="149"/>
    </location>
</feature>
<dbReference type="PANTHER" id="PTHR12011:SF433">
    <property type="entry name" value="ADHESION G PROTEIN-COUPLED RECEPTOR E1-LIKE-RELATED"/>
    <property type="match status" value="1"/>
</dbReference>
<feature type="transmembrane region" description="Helical" evidence="6">
    <location>
        <begin position="176"/>
        <end position="195"/>
    </location>
</feature>
<keyword evidence="9" id="KW-0675">Receptor</keyword>
<dbReference type="RefSeq" id="XP_023588840.1">
    <property type="nucleotide sequence ID" value="XM_023733072.1"/>
</dbReference>
<keyword evidence="5" id="KW-0325">Glycoprotein</keyword>
<dbReference type="KEGG" id="tmu:101357565"/>
<dbReference type="AlphaFoldDB" id="A0A2Y9QZR1"/>
<dbReference type="GO" id="GO:0004930">
    <property type="term" value="F:G protein-coupled receptor activity"/>
    <property type="evidence" value="ECO:0007669"/>
    <property type="project" value="InterPro"/>
</dbReference>
<evidence type="ECO:0000256" key="3">
    <source>
        <dbReference type="ARBA" id="ARBA00022989"/>
    </source>
</evidence>
<organism evidence="8 9">
    <name type="scientific">Trichechus manatus latirostris</name>
    <name type="common">Florida manatee</name>
    <dbReference type="NCBI Taxonomy" id="127582"/>
    <lineage>
        <taxon>Eukaryota</taxon>
        <taxon>Metazoa</taxon>
        <taxon>Chordata</taxon>
        <taxon>Craniata</taxon>
        <taxon>Vertebrata</taxon>
        <taxon>Euteleostomi</taxon>
        <taxon>Mammalia</taxon>
        <taxon>Eutheria</taxon>
        <taxon>Afrotheria</taxon>
        <taxon>Sirenia</taxon>
        <taxon>Trichechidae</taxon>
        <taxon>Trichechus</taxon>
    </lineage>
</organism>
<evidence type="ECO:0000259" key="7">
    <source>
        <dbReference type="PROSITE" id="PS50261"/>
    </source>
</evidence>
<gene>
    <name evidence="9" type="primary">LOC101357565</name>
</gene>
<keyword evidence="4 6" id="KW-0472">Membrane</keyword>
<dbReference type="InterPro" id="IPR000832">
    <property type="entry name" value="GPCR_2_secretin-like"/>
</dbReference>
<keyword evidence="2 6" id="KW-0812">Transmembrane</keyword>
<dbReference type="InterPro" id="IPR001740">
    <property type="entry name" value="GPCR_2_EMR1-like_rcpt"/>
</dbReference>
<name>A0A2Y9QZR1_TRIMA</name>
<dbReference type="Gene3D" id="1.20.1070.10">
    <property type="entry name" value="Rhodopsin 7-helix transmembrane proteins"/>
    <property type="match status" value="1"/>
</dbReference>
<dbReference type="GO" id="GO:0007166">
    <property type="term" value="P:cell surface receptor signaling pathway"/>
    <property type="evidence" value="ECO:0007669"/>
    <property type="project" value="InterPro"/>
</dbReference>
<evidence type="ECO:0000256" key="4">
    <source>
        <dbReference type="ARBA" id="ARBA00023136"/>
    </source>
</evidence>
<feature type="transmembrane region" description="Helical" evidence="6">
    <location>
        <begin position="69"/>
        <end position="91"/>
    </location>
</feature>
<dbReference type="PRINTS" id="PR01128">
    <property type="entry name" value="EMR1HORMONER"/>
</dbReference>
<evidence type="ECO:0000313" key="9">
    <source>
        <dbReference type="RefSeq" id="XP_023588840.1"/>
    </source>
</evidence>
<dbReference type="InParanoid" id="A0A2Y9QZR1"/>
<keyword evidence="3 6" id="KW-1133">Transmembrane helix</keyword>
<keyword evidence="8" id="KW-1185">Reference proteome</keyword>
<dbReference type="Pfam" id="PF00002">
    <property type="entry name" value="7tm_2"/>
    <property type="match status" value="1"/>
</dbReference>
<feature type="domain" description="G-protein coupled receptors family 2 profile 2" evidence="7">
    <location>
        <begin position="66"/>
        <end position="205"/>
    </location>
</feature>
<dbReference type="PROSITE" id="PS50261">
    <property type="entry name" value="G_PROTEIN_RECEP_F2_4"/>
    <property type="match status" value="1"/>
</dbReference>
<comment type="subcellular location">
    <subcellularLocation>
        <location evidence="1">Membrane</location>
        <topology evidence="1">Multi-pass membrane protein</topology>
    </subcellularLocation>
</comment>
<dbReference type="InterPro" id="IPR017981">
    <property type="entry name" value="GPCR_2-like_7TM"/>
</dbReference>
<dbReference type="GO" id="GO:0005886">
    <property type="term" value="C:plasma membrane"/>
    <property type="evidence" value="ECO:0007669"/>
    <property type="project" value="TreeGrafter"/>
</dbReference>
<evidence type="ECO:0000256" key="6">
    <source>
        <dbReference type="SAM" id="Phobius"/>
    </source>
</evidence>
<evidence type="ECO:0000256" key="5">
    <source>
        <dbReference type="ARBA" id="ARBA00023180"/>
    </source>
</evidence>
<evidence type="ECO:0000313" key="8">
    <source>
        <dbReference type="Proteomes" id="UP000248480"/>
    </source>
</evidence>
<protein>
    <submittedName>
        <fullName evidence="9">Adhesion G protein-coupled receptor E4P</fullName>
    </submittedName>
</protein>
<feature type="transmembrane region" description="Helical" evidence="6">
    <location>
        <begin position="103"/>
        <end position="121"/>
    </location>
</feature>
<reference evidence="9" key="1">
    <citation type="submission" date="2025-08" db="UniProtKB">
        <authorList>
            <consortium name="RefSeq"/>
        </authorList>
    </citation>
    <scope>IDENTIFICATION</scope>
</reference>
<dbReference type="Proteomes" id="UP000248480">
    <property type="component" value="Unplaced"/>
</dbReference>
<sequence>MSLGGTTIETLKIQENLTCKPKNQTFRLKAENQTMGIHCTTIEEDDLGGWSDRCVLSCWTQKDPVLGAITYVGLSFSLLCLLLVALTFLLCRPIQNTSTSLHLQLLLCLFLAHLLFLTGINRTEPKVLYSATAGVLHCLYLASFTWMLLEGLQLFLIVRNLKVANYLSASNFKKRFMYPFGYGVPAVIVAVSAGIGSSNYGTHTP</sequence>
<dbReference type="GeneID" id="101357565"/>